<dbReference type="Proteomes" id="UP000270678">
    <property type="component" value="Chromosome"/>
</dbReference>
<dbReference type="OrthoDB" id="2989509at2"/>
<evidence type="ECO:0000256" key="1">
    <source>
        <dbReference type="SAM" id="Phobius"/>
    </source>
</evidence>
<accession>A0A3Q9I8U7</accession>
<dbReference type="EMBL" id="CP034346">
    <property type="protein sequence ID" value="AZS15496.1"/>
    <property type="molecule type" value="Genomic_DNA"/>
</dbReference>
<name>A0A3Q9I8U7_9BACL</name>
<feature type="transmembrane region" description="Helical" evidence="1">
    <location>
        <begin position="35"/>
        <end position="58"/>
    </location>
</feature>
<keyword evidence="1" id="KW-1133">Transmembrane helix</keyword>
<dbReference type="InterPro" id="IPR021682">
    <property type="entry name" value="DUF2933"/>
</dbReference>
<organism evidence="2 3">
    <name type="scientific">Paenibacillus lutimineralis</name>
    <dbReference type="NCBI Taxonomy" id="2707005"/>
    <lineage>
        <taxon>Bacteria</taxon>
        <taxon>Bacillati</taxon>
        <taxon>Bacillota</taxon>
        <taxon>Bacilli</taxon>
        <taxon>Bacillales</taxon>
        <taxon>Paenibacillaceae</taxon>
        <taxon>Paenibacillus</taxon>
    </lineage>
</organism>
<reference evidence="3" key="1">
    <citation type="submission" date="2018-12" db="EMBL/GenBank/DDBJ databases">
        <title>Complete genome sequence of Paenibacillus sp. MBLB1234.</title>
        <authorList>
            <person name="Nam Y.-D."/>
            <person name="Kang J."/>
            <person name="Chung W.-H."/>
            <person name="Park Y.S."/>
        </authorList>
    </citation>
    <scope>NUCLEOTIDE SEQUENCE [LARGE SCALE GENOMIC DNA]</scope>
    <source>
        <strain evidence="3">MBLB1234</strain>
    </source>
</reference>
<keyword evidence="1" id="KW-0472">Membrane</keyword>
<keyword evidence="3" id="KW-1185">Reference proteome</keyword>
<protein>
    <submittedName>
        <fullName evidence="2">DUF2933 domain-containing protein</fullName>
    </submittedName>
</protein>
<proteinExistence type="predicted"/>
<sequence length="99" mass="10819">MKTGGFDTMNCCGNHNHDNNPGSGDHTASTKKHNWIMILGCVLPIVIFAAVVLYNAFITGSAGSGSTNSLLFLLLLLCPLSHFIMMPLMNKKKQKNHHH</sequence>
<keyword evidence="1" id="KW-0812">Transmembrane</keyword>
<dbReference type="AlphaFoldDB" id="A0A3Q9I8U7"/>
<dbReference type="KEGG" id="plut:EI981_14245"/>
<evidence type="ECO:0000313" key="3">
    <source>
        <dbReference type="Proteomes" id="UP000270678"/>
    </source>
</evidence>
<dbReference type="Pfam" id="PF11666">
    <property type="entry name" value="DUF2933"/>
    <property type="match status" value="1"/>
</dbReference>
<gene>
    <name evidence="2" type="ORF">EI981_14245</name>
</gene>
<evidence type="ECO:0000313" key="2">
    <source>
        <dbReference type="EMBL" id="AZS15496.1"/>
    </source>
</evidence>
<feature type="transmembrane region" description="Helical" evidence="1">
    <location>
        <begin position="70"/>
        <end position="89"/>
    </location>
</feature>